<feature type="transmembrane region" description="Helical" evidence="1">
    <location>
        <begin position="7"/>
        <end position="25"/>
    </location>
</feature>
<keyword evidence="1" id="KW-0472">Membrane</keyword>
<evidence type="ECO:0000256" key="1">
    <source>
        <dbReference type="SAM" id="Phobius"/>
    </source>
</evidence>
<organism evidence="2 3">
    <name type="scientific">Candidatus Pseudogracilibacillus intestinigallinarum</name>
    <dbReference type="NCBI Taxonomy" id="2838742"/>
    <lineage>
        <taxon>Bacteria</taxon>
        <taxon>Bacillati</taxon>
        <taxon>Bacillota</taxon>
        <taxon>Bacilli</taxon>
        <taxon>Bacillales</taxon>
        <taxon>Bacillaceae</taxon>
        <taxon>Pseudogracilibacillus</taxon>
    </lineage>
</organism>
<feature type="transmembrane region" description="Helical" evidence="1">
    <location>
        <begin position="31"/>
        <end position="50"/>
    </location>
</feature>
<keyword evidence="1" id="KW-0812">Transmembrane</keyword>
<reference evidence="2" key="1">
    <citation type="journal article" date="2021" name="PeerJ">
        <title>Extensive microbial diversity within the chicken gut microbiome revealed by metagenomics and culture.</title>
        <authorList>
            <person name="Gilroy R."/>
            <person name="Ravi A."/>
            <person name="Getino M."/>
            <person name="Pursley I."/>
            <person name="Horton D.L."/>
            <person name="Alikhan N.F."/>
            <person name="Baker D."/>
            <person name="Gharbi K."/>
            <person name="Hall N."/>
            <person name="Watson M."/>
            <person name="Adriaenssens E.M."/>
            <person name="Foster-Nyarko E."/>
            <person name="Jarju S."/>
            <person name="Secka A."/>
            <person name="Antonio M."/>
            <person name="Oren A."/>
            <person name="Chaudhuri R.R."/>
            <person name="La Ragione R."/>
            <person name="Hildebrand F."/>
            <person name="Pallen M.J."/>
        </authorList>
    </citation>
    <scope>NUCLEOTIDE SEQUENCE</scope>
    <source>
        <strain evidence="2">CHK169-2315</strain>
    </source>
</reference>
<evidence type="ECO:0000313" key="2">
    <source>
        <dbReference type="EMBL" id="HIV75472.1"/>
    </source>
</evidence>
<dbReference type="Proteomes" id="UP000823937">
    <property type="component" value="Unassembled WGS sequence"/>
</dbReference>
<dbReference type="AlphaFoldDB" id="A0A9D1PNU8"/>
<sequence length="53" mass="5750">MNQKFSFILIAIALAMGVSTFVLNILNEIDISTALSLLSISIICLALVRLKGR</sequence>
<reference evidence="2" key="2">
    <citation type="submission" date="2021-04" db="EMBL/GenBank/DDBJ databases">
        <authorList>
            <person name="Gilroy R."/>
        </authorList>
    </citation>
    <scope>NUCLEOTIDE SEQUENCE</scope>
    <source>
        <strain evidence="2">CHK169-2315</strain>
    </source>
</reference>
<evidence type="ECO:0000313" key="3">
    <source>
        <dbReference type="Proteomes" id="UP000823937"/>
    </source>
</evidence>
<name>A0A9D1PNU8_9BACI</name>
<protein>
    <submittedName>
        <fullName evidence="2">Uncharacterized protein</fullName>
    </submittedName>
</protein>
<proteinExistence type="predicted"/>
<keyword evidence="1" id="KW-1133">Transmembrane helix</keyword>
<accession>A0A9D1PNU8</accession>
<comment type="caution">
    <text evidence="2">The sequence shown here is derived from an EMBL/GenBank/DDBJ whole genome shotgun (WGS) entry which is preliminary data.</text>
</comment>
<dbReference type="EMBL" id="DXHX01000145">
    <property type="protein sequence ID" value="HIV75472.1"/>
    <property type="molecule type" value="Genomic_DNA"/>
</dbReference>
<gene>
    <name evidence="2" type="ORF">H9895_10360</name>
</gene>